<dbReference type="UniPathway" id="UPA00659"/>
<accession>A0A6N3YV97</accession>
<dbReference type="HAMAP" id="MF_01620">
    <property type="entry name" value="FadA"/>
    <property type="match status" value="1"/>
</dbReference>
<dbReference type="InterPro" id="IPR050215">
    <property type="entry name" value="Thiolase-like_sf_Thiolase"/>
</dbReference>
<dbReference type="GO" id="GO:0005737">
    <property type="term" value="C:cytoplasm"/>
    <property type="evidence" value="ECO:0007669"/>
    <property type="project" value="UniProtKB-SubCell"/>
</dbReference>
<feature type="active site" description="Proton acceptor" evidence="8 9">
    <location>
        <position position="365"/>
    </location>
</feature>
<dbReference type="InterPro" id="IPR020615">
    <property type="entry name" value="Thiolase_acyl_enz_int_AS"/>
</dbReference>
<evidence type="ECO:0000256" key="4">
    <source>
        <dbReference type="ARBA" id="ARBA00022832"/>
    </source>
</evidence>
<dbReference type="EC" id="2.3.1.16" evidence="8"/>
<keyword evidence="6 8" id="KW-0443">Lipid metabolism</keyword>
<dbReference type="InterPro" id="IPR020613">
    <property type="entry name" value="Thiolase_CS"/>
</dbReference>
<evidence type="ECO:0000256" key="3">
    <source>
        <dbReference type="ARBA" id="ARBA00022679"/>
    </source>
</evidence>
<dbReference type="SUPFAM" id="SSF53901">
    <property type="entry name" value="Thiolase-like"/>
    <property type="match status" value="2"/>
</dbReference>
<feature type="active site" description="Proton acceptor" evidence="8 9">
    <location>
        <position position="395"/>
    </location>
</feature>
<keyword evidence="4 8" id="KW-0276">Fatty acid metabolism</keyword>
<dbReference type="PANTHER" id="PTHR43853:SF11">
    <property type="entry name" value="3-KETOACYL-COA THIOLASE FADA"/>
    <property type="match status" value="1"/>
</dbReference>
<dbReference type="InterPro" id="IPR002155">
    <property type="entry name" value="Thiolase"/>
</dbReference>
<proteinExistence type="inferred from homology"/>
<keyword evidence="5 8" id="KW-0442">Lipid degradation</keyword>
<keyword evidence="2 8" id="KW-0963">Cytoplasm</keyword>
<comment type="subcellular location">
    <subcellularLocation>
        <location evidence="8">Cytoplasm</location>
    </subcellularLocation>
</comment>
<comment type="catalytic activity">
    <reaction evidence="8">
        <text>an acyl-CoA + acetyl-CoA = a 3-oxoacyl-CoA + CoA</text>
        <dbReference type="Rhea" id="RHEA:21564"/>
        <dbReference type="ChEBI" id="CHEBI:57287"/>
        <dbReference type="ChEBI" id="CHEBI:57288"/>
        <dbReference type="ChEBI" id="CHEBI:58342"/>
        <dbReference type="ChEBI" id="CHEBI:90726"/>
        <dbReference type="EC" id="2.3.1.16"/>
    </reaction>
</comment>
<evidence type="ECO:0000256" key="7">
    <source>
        <dbReference type="ARBA" id="ARBA00023315"/>
    </source>
</evidence>
<dbReference type="GO" id="GO:0003988">
    <property type="term" value="F:acetyl-CoA C-acyltransferase activity"/>
    <property type="evidence" value="ECO:0007669"/>
    <property type="project" value="UniProtKB-UniRule"/>
</dbReference>
<dbReference type="InterPro" id="IPR020616">
    <property type="entry name" value="Thiolase_N"/>
</dbReference>
<dbReference type="GO" id="GO:0006635">
    <property type="term" value="P:fatty acid beta-oxidation"/>
    <property type="evidence" value="ECO:0007669"/>
    <property type="project" value="UniProtKB-UniRule"/>
</dbReference>
<feature type="domain" description="Thiolase N-terminal" evidence="11">
    <location>
        <begin position="26"/>
        <end position="276"/>
    </location>
</feature>
<dbReference type="EMBL" id="WOBO01000002">
    <property type="protein sequence ID" value="MUK43996.1"/>
    <property type="molecule type" value="Genomic_DNA"/>
</dbReference>
<evidence type="ECO:0000256" key="8">
    <source>
        <dbReference type="HAMAP-Rule" id="MF_01620"/>
    </source>
</evidence>
<comment type="subunit">
    <text evidence="8">Heterotetramer of two alpha chains (FadB) and two beta chains (FadA).</text>
</comment>
<keyword evidence="3 8" id="KW-0808">Transferase</keyword>
<dbReference type="PROSITE" id="PS00099">
    <property type="entry name" value="THIOLASE_3"/>
    <property type="match status" value="1"/>
</dbReference>
<feature type="active site" description="Acyl-thioester intermediate" evidence="8 9">
    <location>
        <position position="113"/>
    </location>
</feature>
<dbReference type="FunFam" id="3.40.47.10:FF:000010">
    <property type="entry name" value="Acetyl-CoA acetyltransferase (Thiolase)"/>
    <property type="match status" value="1"/>
</dbReference>
<evidence type="ECO:0000256" key="5">
    <source>
        <dbReference type="ARBA" id="ARBA00022963"/>
    </source>
</evidence>
<comment type="caution">
    <text evidence="13">The sequence shown here is derived from an EMBL/GenBank/DDBJ whole genome shotgun (WGS) entry which is preliminary data.</text>
</comment>
<sequence length="409" mass="43634">MVNVITQRLNHYQHRQPREGLIMKNVVIVDCIRTPMGRSKNGVFRYTRAEDLSSHLMKGLLKRNPSVDPNDIEDIYWGCVQQTLEQGFNIARNSALLAGLPQSIAATTVNRLCGSSMQALHDASRAIMVGDADICIIGGVEHMGHVPMNHGVDFHSGLSKSVAKASGMMGLTAEMLGKMHGISREQQDAFALASHQKAHKATIEGYFDSEILPIEGHDENGALTLVTHDEVIRPETTLEGLAALRPAFDPANGTVTAGSSSALSDGASAMLVMSEEKANELGLPIRAKVRSMAVSGYDPSIMGYGPVPATKKALKRAGLSLDDIELFELNEAFAAQSLPCIKDLGLLDVMDEKVNLNGGAIALGHPLGCSGSRIATTLINNMERTGAKLGVATMCIGLGQGIATVFERP</sequence>
<keyword evidence="7 8" id="KW-0012">Acyltransferase</keyword>
<dbReference type="Pfam" id="PF02803">
    <property type="entry name" value="Thiolase_C"/>
    <property type="match status" value="1"/>
</dbReference>
<dbReference type="Pfam" id="PF00108">
    <property type="entry name" value="Thiolase_N"/>
    <property type="match status" value="1"/>
</dbReference>
<name>A0A6N3YV97_ALIFS</name>
<dbReference type="PIRSF" id="PIRSF000429">
    <property type="entry name" value="Ac-CoA_Ac_transf"/>
    <property type="match status" value="1"/>
</dbReference>
<comment type="similarity">
    <text evidence="1 8 10">Belongs to the thiolase-like superfamily. Thiolase family.</text>
</comment>
<dbReference type="AlphaFoldDB" id="A0A6N3YV97"/>
<dbReference type="CDD" id="cd00751">
    <property type="entry name" value="thiolase"/>
    <property type="match status" value="1"/>
</dbReference>
<evidence type="ECO:0000256" key="6">
    <source>
        <dbReference type="ARBA" id="ARBA00023098"/>
    </source>
</evidence>
<evidence type="ECO:0000256" key="2">
    <source>
        <dbReference type="ARBA" id="ARBA00022490"/>
    </source>
</evidence>
<dbReference type="PANTHER" id="PTHR43853">
    <property type="entry name" value="3-KETOACYL-COA THIOLASE, PEROXISOMAL"/>
    <property type="match status" value="1"/>
</dbReference>
<dbReference type="GO" id="GO:0010124">
    <property type="term" value="P:phenylacetate catabolic process"/>
    <property type="evidence" value="ECO:0007669"/>
    <property type="project" value="TreeGrafter"/>
</dbReference>
<dbReference type="InterPro" id="IPR016039">
    <property type="entry name" value="Thiolase-like"/>
</dbReference>
<organism evidence="13 14">
    <name type="scientific">Aliivibrio fischeri</name>
    <name type="common">Vibrio fischeri</name>
    <dbReference type="NCBI Taxonomy" id="668"/>
    <lineage>
        <taxon>Bacteria</taxon>
        <taxon>Pseudomonadati</taxon>
        <taxon>Pseudomonadota</taxon>
        <taxon>Gammaproteobacteria</taxon>
        <taxon>Vibrionales</taxon>
        <taxon>Vibrionaceae</taxon>
        <taxon>Aliivibrio</taxon>
    </lineage>
</organism>
<dbReference type="NCBIfam" id="TIGR01930">
    <property type="entry name" value="AcCoA-C-Actrans"/>
    <property type="match status" value="1"/>
</dbReference>
<evidence type="ECO:0000256" key="10">
    <source>
        <dbReference type="RuleBase" id="RU003557"/>
    </source>
</evidence>
<feature type="domain" description="Thiolase C-terminal" evidence="12">
    <location>
        <begin position="284"/>
        <end position="408"/>
    </location>
</feature>
<evidence type="ECO:0000256" key="9">
    <source>
        <dbReference type="PIRSR" id="PIRSR000429-1"/>
    </source>
</evidence>
<dbReference type="Gene3D" id="3.40.47.10">
    <property type="match status" value="2"/>
</dbReference>
<gene>
    <name evidence="8 13" type="primary">fadA</name>
    <name evidence="13" type="ORF">GNP77_01245</name>
</gene>
<comment type="function">
    <text evidence="8">Catalyzes the final step of fatty acid oxidation in which acetyl-CoA is released and the CoA ester of a fatty acid two carbons shorter is formed.</text>
</comment>
<dbReference type="NCBIfam" id="TIGR02445">
    <property type="entry name" value="fadA"/>
    <property type="match status" value="1"/>
</dbReference>
<dbReference type="PROSITE" id="PS00098">
    <property type="entry name" value="THIOLASE_1"/>
    <property type="match status" value="1"/>
</dbReference>
<dbReference type="InterPro" id="IPR020610">
    <property type="entry name" value="Thiolase_AS"/>
</dbReference>
<evidence type="ECO:0000256" key="1">
    <source>
        <dbReference type="ARBA" id="ARBA00010982"/>
    </source>
</evidence>
<protein>
    <recommendedName>
        <fullName evidence="8">3-ketoacyl-CoA thiolase</fullName>
        <ecNumber evidence="8">2.3.1.16</ecNumber>
    </recommendedName>
    <alternativeName>
        <fullName evidence="8">Acetyl-CoA acyltransferase</fullName>
    </alternativeName>
    <alternativeName>
        <fullName evidence="8">Beta-ketothiolase</fullName>
    </alternativeName>
    <alternativeName>
        <fullName evidence="8">Fatty acid oxidation complex subunit beta</fullName>
    </alternativeName>
</protein>
<dbReference type="Proteomes" id="UP000435323">
    <property type="component" value="Unassembled WGS sequence"/>
</dbReference>
<dbReference type="PROSITE" id="PS00737">
    <property type="entry name" value="THIOLASE_2"/>
    <property type="match status" value="1"/>
</dbReference>
<reference evidence="13 14" key="1">
    <citation type="submission" date="2019-11" db="EMBL/GenBank/DDBJ databases">
        <title>Using colonization assays and comparative genomics to discover symbiosis behaviors and factors in Vibrio fischeri.</title>
        <authorList>
            <person name="Bongrand C."/>
            <person name="Moriano-Gutierrez S."/>
            <person name="Arevalo P."/>
            <person name="Mcfall-Ngai M."/>
            <person name="Visick K."/>
            <person name="Polz M.F."/>
            <person name="Ruby E.G."/>
        </authorList>
    </citation>
    <scope>NUCLEOTIDE SEQUENCE [LARGE SCALE GENOMIC DNA]</scope>
    <source>
        <strain evidence="14">emors.3.2</strain>
    </source>
</reference>
<dbReference type="InterPro" id="IPR020617">
    <property type="entry name" value="Thiolase_C"/>
</dbReference>
<evidence type="ECO:0000259" key="11">
    <source>
        <dbReference type="Pfam" id="PF00108"/>
    </source>
</evidence>
<evidence type="ECO:0000313" key="13">
    <source>
        <dbReference type="EMBL" id="MUK43996.1"/>
    </source>
</evidence>
<dbReference type="InterPro" id="IPR012805">
    <property type="entry name" value="FadA"/>
</dbReference>
<comment type="pathway">
    <text evidence="8">Lipid metabolism; fatty acid beta-oxidation.</text>
</comment>
<evidence type="ECO:0000259" key="12">
    <source>
        <dbReference type="Pfam" id="PF02803"/>
    </source>
</evidence>
<dbReference type="NCBIfam" id="NF006510">
    <property type="entry name" value="PRK08947.1"/>
    <property type="match status" value="1"/>
</dbReference>
<evidence type="ECO:0000313" key="14">
    <source>
        <dbReference type="Proteomes" id="UP000435323"/>
    </source>
</evidence>